<dbReference type="EMBL" id="LBVC01000076">
    <property type="protein sequence ID" value="KKQ76322.1"/>
    <property type="molecule type" value="Genomic_DNA"/>
</dbReference>
<dbReference type="AlphaFoldDB" id="A0A0G0KBU6"/>
<dbReference type="InterPro" id="IPR015422">
    <property type="entry name" value="PyrdxlP-dep_Trfase_small"/>
</dbReference>
<dbReference type="GO" id="GO:0008483">
    <property type="term" value="F:transaminase activity"/>
    <property type="evidence" value="ECO:0007669"/>
    <property type="project" value="TreeGrafter"/>
</dbReference>
<reference evidence="1 2" key="1">
    <citation type="journal article" date="2015" name="Nature">
        <title>rRNA introns, odd ribosomes, and small enigmatic genomes across a large radiation of phyla.</title>
        <authorList>
            <person name="Brown C.T."/>
            <person name="Hug L.A."/>
            <person name="Thomas B.C."/>
            <person name="Sharon I."/>
            <person name="Castelle C.J."/>
            <person name="Singh A."/>
            <person name="Wilkins M.J."/>
            <person name="Williams K.H."/>
            <person name="Banfield J.F."/>
        </authorList>
    </citation>
    <scope>NUCLEOTIDE SEQUENCE [LARGE SCALE GENOMIC DNA]</scope>
</reference>
<dbReference type="Gene3D" id="3.90.1150.10">
    <property type="entry name" value="Aspartate Aminotransferase, domain 1"/>
    <property type="match status" value="1"/>
</dbReference>
<dbReference type="Pfam" id="PF01041">
    <property type="entry name" value="DegT_DnrJ_EryC1"/>
    <property type="match status" value="1"/>
</dbReference>
<dbReference type="Gene3D" id="3.40.640.10">
    <property type="entry name" value="Type I PLP-dependent aspartate aminotransferase-like (Major domain)"/>
    <property type="match status" value="1"/>
</dbReference>
<dbReference type="InterPro" id="IPR015424">
    <property type="entry name" value="PyrdxlP-dep_Trfase"/>
</dbReference>
<evidence type="ECO:0000313" key="1">
    <source>
        <dbReference type="EMBL" id="KKQ76322.1"/>
    </source>
</evidence>
<dbReference type="InterPro" id="IPR015421">
    <property type="entry name" value="PyrdxlP-dep_Trfase_major"/>
</dbReference>
<organism evidence="1 2">
    <name type="scientific">Candidatus Daviesbacteria bacterium GW2011_GWF2_38_6</name>
    <dbReference type="NCBI Taxonomy" id="1618432"/>
    <lineage>
        <taxon>Bacteria</taxon>
        <taxon>Candidatus Daviesiibacteriota</taxon>
    </lineage>
</organism>
<sequence length="193" mass="22880">MRVILRSLREFGRVSQKGERFVKTKNLGVYDKRYIFERVGFNVRMTDIEALMGIEQFKKLEMLNKKRIQIVNYYINELSCYNNLIQLPKIKENTEHTFYSFPIIVKKNPYFSRQDIVDYLEKNLIETRPFFAGCLPDQPAFHNKRIKVVGSLPVSRWLRDNAFFIGCHPGIQKEGMEYLVEKLSSFFKKCSSQ</sequence>
<proteinExistence type="predicted"/>
<evidence type="ECO:0000313" key="2">
    <source>
        <dbReference type="Proteomes" id="UP000034324"/>
    </source>
</evidence>
<dbReference type="GO" id="GO:0000271">
    <property type="term" value="P:polysaccharide biosynthetic process"/>
    <property type="evidence" value="ECO:0007669"/>
    <property type="project" value="TreeGrafter"/>
</dbReference>
<dbReference type="SUPFAM" id="SSF53383">
    <property type="entry name" value="PLP-dependent transferases"/>
    <property type="match status" value="1"/>
</dbReference>
<name>A0A0G0KBU6_9BACT</name>
<accession>A0A0G0KBU6</accession>
<dbReference type="InterPro" id="IPR000653">
    <property type="entry name" value="DegT/StrS_aminotransferase"/>
</dbReference>
<protein>
    <submittedName>
        <fullName evidence="1">CDP-4-dehydro-6-deoxy-D-glucose 3-dehydratase</fullName>
    </submittedName>
</protein>
<dbReference type="GO" id="GO:0030170">
    <property type="term" value="F:pyridoxal phosphate binding"/>
    <property type="evidence" value="ECO:0007669"/>
    <property type="project" value="TreeGrafter"/>
</dbReference>
<comment type="caution">
    <text evidence="1">The sequence shown here is derived from an EMBL/GenBank/DDBJ whole genome shotgun (WGS) entry which is preliminary data.</text>
</comment>
<dbReference type="Proteomes" id="UP000034324">
    <property type="component" value="Unassembled WGS sequence"/>
</dbReference>
<gene>
    <name evidence="1" type="ORF">US99_C0076G0005</name>
</gene>
<dbReference type="PANTHER" id="PTHR30244">
    <property type="entry name" value="TRANSAMINASE"/>
    <property type="match status" value="1"/>
</dbReference>
<dbReference type="PANTHER" id="PTHR30244:SF34">
    <property type="entry name" value="DTDP-4-AMINO-4,6-DIDEOXYGALACTOSE TRANSAMINASE"/>
    <property type="match status" value="1"/>
</dbReference>